<accession>A0A9E7HDM2</accession>
<evidence type="ECO:0000313" key="3">
    <source>
        <dbReference type="Proteomes" id="UP001055439"/>
    </source>
</evidence>
<dbReference type="EMBL" id="CP097510">
    <property type="protein sequence ID" value="URE28134.1"/>
    <property type="molecule type" value="Genomic_DNA"/>
</dbReference>
<organism evidence="2 3">
    <name type="scientific">Musa troglodytarum</name>
    <name type="common">fe'i banana</name>
    <dbReference type="NCBI Taxonomy" id="320322"/>
    <lineage>
        <taxon>Eukaryota</taxon>
        <taxon>Viridiplantae</taxon>
        <taxon>Streptophyta</taxon>
        <taxon>Embryophyta</taxon>
        <taxon>Tracheophyta</taxon>
        <taxon>Spermatophyta</taxon>
        <taxon>Magnoliopsida</taxon>
        <taxon>Liliopsida</taxon>
        <taxon>Zingiberales</taxon>
        <taxon>Musaceae</taxon>
        <taxon>Musa</taxon>
    </lineage>
</organism>
<feature type="region of interest" description="Disordered" evidence="1">
    <location>
        <begin position="1"/>
        <end position="32"/>
    </location>
</feature>
<evidence type="ECO:0000313" key="2">
    <source>
        <dbReference type="EMBL" id="URE28134.1"/>
    </source>
</evidence>
<proteinExistence type="predicted"/>
<dbReference type="OrthoDB" id="10056939at2759"/>
<keyword evidence="2" id="KW-0371">Homeobox</keyword>
<dbReference type="EMBL" id="CP097510">
    <property type="protein sequence ID" value="URE28132.1"/>
    <property type="molecule type" value="Genomic_DNA"/>
</dbReference>
<dbReference type="EMBL" id="CP097510">
    <property type="protein sequence ID" value="URE28136.1"/>
    <property type="molecule type" value="Genomic_DNA"/>
</dbReference>
<feature type="region of interest" description="Disordered" evidence="1">
    <location>
        <begin position="164"/>
        <end position="218"/>
    </location>
</feature>
<gene>
    <name evidence="2" type="ORF">MUK42_34988</name>
</gene>
<protein>
    <submittedName>
        <fullName evidence="2">Homeobox protein knotted-1-like</fullName>
    </submittedName>
</protein>
<reference evidence="2" key="1">
    <citation type="submission" date="2022-05" db="EMBL/GenBank/DDBJ databases">
        <title>The Musa troglodytarum L. genome provides insights into the mechanism of non-climacteric behaviour and enrichment of carotenoids.</title>
        <authorList>
            <person name="Wang J."/>
        </authorList>
    </citation>
    <scope>NUCLEOTIDE SEQUENCE</scope>
    <source>
        <tissue evidence="2">Leaf</tissue>
    </source>
</reference>
<keyword evidence="2" id="KW-0238">DNA-binding</keyword>
<dbReference type="Proteomes" id="UP001055439">
    <property type="component" value="Chromosome 8"/>
</dbReference>
<keyword evidence="3" id="KW-1185">Reference proteome</keyword>
<evidence type="ECO:0000256" key="1">
    <source>
        <dbReference type="SAM" id="MobiDB-lite"/>
    </source>
</evidence>
<dbReference type="GO" id="GO:0003677">
    <property type="term" value="F:DNA binding"/>
    <property type="evidence" value="ECO:0007669"/>
    <property type="project" value="UniProtKB-KW"/>
</dbReference>
<feature type="compositionally biased region" description="Pro residues" evidence="1">
    <location>
        <begin position="18"/>
        <end position="27"/>
    </location>
</feature>
<sequence>MRPAKPAASAAGEESGKPLPPTSPPGCSPSSQSYQLLWTSTKVHILTILNNPRSESRRCWTRSVRLGERDDEGKGKMMAAFQGFQQFHPCFRRPARSQDARAVKGTGAPISSPPPVVCFEALPRLELRKYCCGNKRTLLPGELVVIISPRRNCSSKGSVVMAVEGRGGGKKRAGRSRREQQQKVGNSGQLRMWADAVPHESHPGRPIRPTPSHGPTRG</sequence>
<dbReference type="AlphaFoldDB" id="A0A9E7HDM2"/>
<name>A0A9E7HDM2_9LILI</name>